<feature type="domain" description="ACT" evidence="9">
    <location>
        <begin position="819"/>
        <end position="898"/>
    </location>
</feature>
<evidence type="ECO:0000313" key="12">
    <source>
        <dbReference type="Proteomes" id="UP000243679"/>
    </source>
</evidence>
<dbReference type="OrthoDB" id="9758038at2"/>
<protein>
    <recommendedName>
        <fullName evidence="8">Bifunctional uridylyltransferase/uridylyl-removing enzyme</fullName>
        <shortName evidence="8">UTase/UR</shortName>
    </recommendedName>
    <alternativeName>
        <fullName evidence="8">Bifunctional [protein-PII] modification enzyme</fullName>
    </alternativeName>
    <alternativeName>
        <fullName evidence="8">Bifunctional nitrogen sensor protein</fullName>
    </alternativeName>
    <domain>
        <recommendedName>
            <fullName evidence="8">[Protein-PII] uridylyltransferase</fullName>
            <shortName evidence="8">PII uridylyltransferase</shortName>
            <shortName evidence="8">UTase</shortName>
            <ecNumber evidence="8">2.7.7.59</ecNumber>
        </recommendedName>
    </domain>
    <domain>
        <recommendedName>
            <fullName evidence="8">[Protein-PII]-UMP uridylyl-removing enzyme</fullName>
            <shortName evidence="8">UR</shortName>
            <ecNumber evidence="8">3.1.4.-</ecNumber>
        </recommendedName>
    </domain>
</protein>
<dbReference type="CDD" id="cd04899">
    <property type="entry name" value="ACT_ACR-UUR-like_2"/>
    <property type="match status" value="1"/>
</dbReference>
<reference evidence="11 12" key="1">
    <citation type="journal article" date="2017" name="ISME J.">
        <title>An acid-tolerant ammonia-oxidizing ?-proteobacterium from soil.</title>
        <authorList>
            <person name="Hayatsu M."/>
            <person name="Tago K."/>
            <person name="Uchiyama I."/>
            <person name="Toyoda A."/>
            <person name="Wang Y."/>
            <person name="Shimomura Y."/>
            <person name="Okubo T."/>
            <person name="Kurisu F."/>
            <person name="Hirono Y."/>
            <person name="Nonaka K."/>
            <person name="Akiyama H."/>
            <person name="Itoh T."/>
            <person name="Takami H."/>
        </authorList>
    </citation>
    <scope>NUCLEOTIDE SEQUENCE [LARGE SCALE GENOMIC DNA]</scope>
    <source>
        <strain evidence="11 12">TAO100</strain>
    </source>
</reference>
<dbReference type="InterPro" id="IPR010043">
    <property type="entry name" value="UTase/UR"/>
</dbReference>
<dbReference type="Pfam" id="PF01909">
    <property type="entry name" value="NTP_transf_2"/>
    <property type="match status" value="1"/>
</dbReference>
<evidence type="ECO:0000256" key="2">
    <source>
        <dbReference type="ARBA" id="ARBA00022695"/>
    </source>
</evidence>
<dbReference type="AlphaFoldDB" id="A0A1Q2SLU3"/>
<dbReference type="Gene3D" id="3.30.460.10">
    <property type="entry name" value="Beta Polymerase, domain 2"/>
    <property type="match status" value="1"/>
</dbReference>
<dbReference type="PROSITE" id="PS51671">
    <property type="entry name" value="ACT"/>
    <property type="match status" value="2"/>
</dbReference>
<feature type="region of interest" description="Uridylyltransferase" evidence="8">
    <location>
        <begin position="1"/>
        <end position="344"/>
    </location>
</feature>
<evidence type="ECO:0000259" key="10">
    <source>
        <dbReference type="PROSITE" id="PS51831"/>
    </source>
</evidence>
<dbReference type="PANTHER" id="PTHR47320:SF1">
    <property type="entry name" value="BIFUNCTIONAL URIDYLYLTRANSFERASE_URIDYLYL-REMOVING ENZYME"/>
    <property type="match status" value="1"/>
</dbReference>
<evidence type="ECO:0000256" key="4">
    <source>
        <dbReference type="ARBA" id="ARBA00022801"/>
    </source>
</evidence>
<comment type="catalytic activity">
    <reaction evidence="7">
        <text>guanosine 3',5'-bis(diphosphate) + H2O = GDP + diphosphate + H(+)</text>
        <dbReference type="Rhea" id="RHEA:14253"/>
        <dbReference type="ChEBI" id="CHEBI:15377"/>
        <dbReference type="ChEBI" id="CHEBI:15378"/>
        <dbReference type="ChEBI" id="CHEBI:33019"/>
        <dbReference type="ChEBI" id="CHEBI:58189"/>
        <dbReference type="ChEBI" id="CHEBI:77828"/>
        <dbReference type="EC" id="3.1.7.2"/>
    </reaction>
</comment>
<dbReference type="InterPro" id="IPR013546">
    <property type="entry name" value="PII_UdlTrfase/GS_AdlTrfase"/>
</dbReference>
<dbReference type="EC" id="2.7.7.59" evidence="8"/>
<dbReference type="Gene3D" id="1.10.3210.10">
    <property type="entry name" value="Hypothetical protein af1432"/>
    <property type="match status" value="1"/>
</dbReference>
<dbReference type="PIRSF" id="PIRSF006288">
    <property type="entry name" value="PII_uridyltransf"/>
    <property type="match status" value="1"/>
</dbReference>
<dbReference type="InterPro" id="IPR045865">
    <property type="entry name" value="ACT-like_dom_sf"/>
</dbReference>
<evidence type="ECO:0000256" key="7">
    <source>
        <dbReference type="ARBA" id="ARBA00047968"/>
    </source>
</evidence>
<dbReference type="InterPro" id="IPR003607">
    <property type="entry name" value="HD/PDEase_dom"/>
</dbReference>
<dbReference type="HAMAP" id="MF_00277">
    <property type="entry name" value="PII_uridylyl_transf"/>
    <property type="match status" value="1"/>
</dbReference>
<dbReference type="InterPro" id="IPR002912">
    <property type="entry name" value="ACT_dom"/>
</dbReference>
<keyword evidence="5 8" id="KW-0460">Magnesium</keyword>
<dbReference type="CDD" id="cd04900">
    <property type="entry name" value="ACT_UUR-like_1"/>
    <property type="match status" value="1"/>
</dbReference>
<comment type="catalytic activity">
    <reaction evidence="8">
        <text>[protein-PII]-L-tyrosine + UTP = [protein-PII]-uridylyl-L-tyrosine + diphosphate</text>
        <dbReference type="Rhea" id="RHEA:13673"/>
        <dbReference type="Rhea" id="RHEA-COMP:12147"/>
        <dbReference type="Rhea" id="RHEA-COMP:12148"/>
        <dbReference type="ChEBI" id="CHEBI:33019"/>
        <dbReference type="ChEBI" id="CHEBI:46398"/>
        <dbReference type="ChEBI" id="CHEBI:46858"/>
        <dbReference type="ChEBI" id="CHEBI:90602"/>
        <dbReference type="EC" id="2.7.7.59"/>
    </reaction>
</comment>
<dbReference type="SUPFAM" id="SSF109604">
    <property type="entry name" value="HD-domain/PDEase-like"/>
    <property type="match status" value="1"/>
</dbReference>
<keyword evidence="1 8" id="KW-0808">Transferase</keyword>
<dbReference type="NCBIfam" id="TIGR01693">
    <property type="entry name" value="UTase_glnD"/>
    <property type="match status" value="1"/>
</dbReference>
<evidence type="ECO:0000256" key="3">
    <source>
        <dbReference type="ARBA" id="ARBA00022737"/>
    </source>
</evidence>
<dbReference type="SUPFAM" id="SSF81301">
    <property type="entry name" value="Nucleotidyltransferase"/>
    <property type="match status" value="1"/>
</dbReference>
<sequence>MSHLIFQKLFAPITLSNQINTNKNPLPLFRSFLQEGIKSLKQSFLTGTPAADLLSLHAWLVDQILIQAYPLYMKSADHTTLIAVGGYGRGTLHPYSDIDILLLLEKEPDPILQDSISRFITFLWDIGLDIGHSVRTVEQCQEAARADLSFITSLMEARLIFGPKHLFKTLQKAISPKITWDSRQFFLAKRTEQTVRHHKYHDTAYNLEPNIKEGPSGLRDLQTIQWVLKRHFNTGSIDSLNLLQRGFLTSSEQKELLENQAFLWQIRYSLHTLANRSEDRLLFDYQIAIAKQLGYHDQGSHLAVEQLMKDYYRTARSIESLNEILLQLFEEEFFLINEKTNIRSINKRFQIRNGFIEATDSKVFNRVPSALLEIFLLLQKYPQYIKGIRASTARLIRENYSIIDDRFRAKLANRKLFIKIIRQPYGVARTLQRMNKYSILGVYLPVFGKIVGQMQYDMFHVYTVDEHTLFLIRNLRRFTLPKYAHEFPLCSEVFRYIPKPELLYLAGLFHDIAKGRGGDHSELGAKDALEFCLFHGFSLHDSRLVAWLVTHHLIMSMTAQRRDINDPEIIKEFAIKVGDETHLNHLYLLTVADIRATNPSLWNSWKDALLSKLYIATQQTLRRGLDHSIDKFDHIHDVQHKAQEILLGKGWTKQALNSLWSEIDIDYFLRHTPDEICWHAEALAQGSYHNEMPRSLVRIHNLEPSTVEVFIYAKAHRLIFTVTTSTMTQLDLDVLDARILTTRHGFILESFIVREVAAVNAGADLELRLREIQETLTQHLIDPDHTQPYRPRFISRKLKLFQFPTKISFSEDHRNHCTIMELITNNWPGLLSQISQALVNCQIQLTNAKITTLGTQVVDVFFIRNDENQPLTQEQQKQLAEMIYAYLKHAAANISSKK</sequence>
<dbReference type="PROSITE" id="PS51831">
    <property type="entry name" value="HD"/>
    <property type="match status" value="1"/>
</dbReference>
<keyword evidence="2 8" id="KW-0548">Nucleotidyltransferase</keyword>
<dbReference type="PANTHER" id="PTHR47320">
    <property type="entry name" value="BIFUNCTIONAL URIDYLYLTRANSFERASE/URIDYLYL-REMOVING ENZYME"/>
    <property type="match status" value="1"/>
</dbReference>
<name>A0A1Q2SLU3_9GAMM</name>
<evidence type="ECO:0000259" key="9">
    <source>
        <dbReference type="PROSITE" id="PS51671"/>
    </source>
</evidence>
<dbReference type="GO" id="GO:0008893">
    <property type="term" value="F:guanosine-3',5'-bis(diphosphate) 3'-diphosphatase activity"/>
    <property type="evidence" value="ECO:0007669"/>
    <property type="project" value="UniProtKB-EC"/>
</dbReference>
<comment type="activity regulation">
    <text evidence="8">Uridylyltransferase (UTase) activity is inhibited by glutamine, while glutamine activates uridylyl-removing (UR) activity.</text>
</comment>
<dbReference type="SUPFAM" id="SSF55021">
    <property type="entry name" value="ACT-like"/>
    <property type="match status" value="1"/>
</dbReference>
<keyword evidence="3" id="KW-0677">Repeat</keyword>
<dbReference type="RefSeq" id="WP_096526662.1">
    <property type="nucleotide sequence ID" value="NZ_AP014836.1"/>
</dbReference>
<comment type="similarity">
    <text evidence="8">Belongs to the GlnD family.</text>
</comment>
<dbReference type="CDD" id="cd05401">
    <property type="entry name" value="NT_GlnE_GlnD_like"/>
    <property type="match status" value="1"/>
</dbReference>
<keyword evidence="12" id="KW-1185">Reference proteome</keyword>
<feature type="domain" description="ACT" evidence="9">
    <location>
        <begin position="708"/>
        <end position="788"/>
    </location>
</feature>
<evidence type="ECO:0000256" key="5">
    <source>
        <dbReference type="ARBA" id="ARBA00022842"/>
    </source>
</evidence>
<dbReference type="CDD" id="cd00077">
    <property type="entry name" value="HDc"/>
    <property type="match status" value="1"/>
</dbReference>
<comment type="catalytic activity">
    <reaction evidence="8">
        <text>[protein-PII]-uridylyl-L-tyrosine + H2O = [protein-PII]-L-tyrosine + UMP + H(+)</text>
        <dbReference type="Rhea" id="RHEA:48600"/>
        <dbReference type="Rhea" id="RHEA-COMP:12147"/>
        <dbReference type="Rhea" id="RHEA-COMP:12148"/>
        <dbReference type="ChEBI" id="CHEBI:15377"/>
        <dbReference type="ChEBI" id="CHEBI:15378"/>
        <dbReference type="ChEBI" id="CHEBI:46858"/>
        <dbReference type="ChEBI" id="CHEBI:57865"/>
        <dbReference type="ChEBI" id="CHEBI:90602"/>
    </reaction>
</comment>
<dbReference type="SMART" id="SM00471">
    <property type="entry name" value="HDc"/>
    <property type="match status" value="1"/>
</dbReference>
<feature type="domain" description="HD" evidence="10">
    <location>
        <begin position="464"/>
        <end position="586"/>
    </location>
</feature>
<dbReference type="InterPro" id="IPR002934">
    <property type="entry name" value="Polymerase_NTP_transf_dom"/>
</dbReference>
<dbReference type="EC" id="3.1.4.-" evidence="8"/>
<dbReference type="Pfam" id="PF08335">
    <property type="entry name" value="GlnD_UR_UTase"/>
    <property type="match status" value="1"/>
</dbReference>
<dbReference type="EMBL" id="AP014836">
    <property type="protein sequence ID" value="BAW80079.1"/>
    <property type="molecule type" value="Genomic_DNA"/>
</dbReference>
<evidence type="ECO:0000256" key="8">
    <source>
        <dbReference type="HAMAP-Rule" id="MF_00277"/>
    </source>
</evidence>
<accession>A0A1Q2SLU3</accession>
<comment type="domain">
    <text evidence="8">Has four distinct domains: an N-terminal nucleotidyltransferase (NT) domain responsible for UTase activity, a central HD domain that encodes UR activity, and two C-terminal ACT domains that seem to have a role in glutamine sensing.</text>
</comment>
<gene>
    <name evidence="8" type="primary">glnD</name>
    <name evidence="11" type="ORF">TAO_0709</name>
</gene>
<dbReference type="GO" id="GO:0008773">
    <property type="term" value="F:[protein-PII] uridylyltransferase activity"/>
    <property type="evidence" value="ECO:0007669"/>
    <property type="project" value="UniProtKB-UniRule"/>
</dbReference>
<dbReference type="GO" id="GO:0006808">
    <property type="term" value="P:regulation of nitrogen utilization"/>
    <property type="evidence" value="ECO:0007669"/>
    <property type="project" value="UniProtKB-UniRule"/>
</dbReference>
<dbReference type="InterPro" id="IPR006674">
    <property type="entry name" value="HD_domain"/>
</dbReference>
<evidence type="ECO:0000256" key="6">
    <source>
        <dbReference type="ARBA" id="ARBA00023268"/>
    </source>
</evidence>
<dbReference type="Pfam" id="PF01966">
    <property type="entry name" value="HD"/>
    <property type="match status" value="1"/>
</dbReference>
<comment type="caution">
    <text evidence="8">Lacks conserved residue(s) required for the propagation of feature annotation.</text>
</comment>
<dbReference type="InterPro" id="IPR043519">
    <property type="entry name" value="NT_sf"/>
</dbReference>
<evidence type="ECO:0000256" key="1">
    <source>
        <dbReference type="ARBA" id="ARBA00022679"/>
    </source>
</evidence>
<dbReference type="GO" id="GO:0008081">
    <property type="term" value="F:phosphoric diester hydrolase activity"/>
    <property type="evidence" value="ECO:0007669"/>
    <property type="project" value="UniProtKB-UniRule"/>
</dbReference>
<keyword evidence="6 8" id="KW-0511">Multifunctional enzyme</keyword>
<comment type="cofactor">
    <cofactor evidence="8">
        <name>Mg(2+)</name>
        <dbReference type="ChEBI" id="CHEBI:18420"/>
    </cofactor>
</comment>
<organism evidence="11 12">
    <name type="scientific">Candidatus Nitrosoglobus terrae</name>
    <dbReference type="NCBI Taxonomy" id="1630141"/>
    <lineage>
        <taxon>Bacteria</taxon>
        <taxon>Pseudomonadati</taxon>
        <taxon>Pseudomonadota</taxon>
        <taxon>Gammaproteobacteria</taxon>
        <taxon>Chromatiales</taxon>
        <taxon>Chromatiaceae</taxon>
        <taxon>Candidatus Nitrosoglobus</taxon>
    </lineage>
</organism>
<proteinExistence type="inferred from homology"/>
<dbReference type="KEGG" id="ntt:TAO_0709"/>
<dbReference type="SUPFAM" id="SSF81593">
    <property type="entry name" value="Nucleotidyltransferase substrate binding subunit/domain"/>
    <property type="match status" value="1"/>
</dbReference>
<evidence type="ECO:0000313" key="11">
    <source>
        <dbReference type="EMBL" id="BAW80079.1"/>
    </source>
</evidence>
<dbReference type="FunFam" id="1.10.3090.10:FF:000005">
    <property type="entry name" value="Bifunctional uridylyltransferase/uridylyl-removing enzyme"/>
    <property type="match status" value="1"/>
</dbReference>
<dbReference type="Proteomes" id="UP000243679">
    <property type="component" value="Chromosome"/>
</dbReference>
<keyword evidence="4 8" id="KW-0378">Hydrolase</keyword>
<comment type="function">
    <text evidence="8">Modifies, by uridylylation and deuridylylation, the PII regulatory proteins (GlnB and homologs), in response to the nitrogen status of the cell that GlnD senses through the glutamine level. Under low glutamine levels, catalyzes the conversion of the PII proteins and UTP to PII-UMP and PPi, while under higher glutamine levels, GlnD hydrolyzes PII-UMP to PII and UMP (deuridylylation). Thus, controls uridylylation state and activity of the PII proteins, and plays an important role in the regulation of nitrogen metabolism.</text>
</comment>